<evidence type="ECO:0000313" key="4">
    <source>
        <dbReference type="EMBL" id="ETO14245.1"/>
    </source>
</evidence>
<dbReference type="SUPFAM" id="SSF50978">
    <property type="entry name" value="WD40 repeat-like"/>
    <property type="match status" value="1"/>
</dbReference>
<dbReference type="PRINTS" id="PR00320">
    <property type="entry name" value="GPROTEINBRPT"/>
</dbReference>
<feature type="repeat" description="WD" evidence="3">
    <location>
        <begin position="613"/>
        <end position="654"/>
    </location>
</feature>
<dbReference type="SMART" id="SM00320">
    <property type="entry name" value="WD40"/>
    <property type="match status" value="7"/>
</dbReference>
<comment type="caution">
    <text evidence="4">The sequence shown here is derived from an EMBL/GenBank/DDBJ whole genome shotgun (WGS) entry which is preliminary data.</text>
</comment>
<evidence type="ECO:0000256" key="2">
    <source>
        <dbReference type="ARBA" id="ARBA00022737"/>
    </source>
</evidence>
<proteinExistence type="predicted"/>
<dbReference type="EMBL" id="ASPP01020146">
    <property type="protein sequence ID" value="ETO14245.1"/>
    <property type="molecule type" value="Genomic_DNA"/>
</dbReference>
<accession>X6MMD4</accession>
<feature type="repeat" description="WD" evidence="3">
    <location>
        <begin position="654"/>
        <end position="695"/>
    </location>
</feature>
<dbReference type="InterPro" id="IPR019775">
    <property type="entry name" value="WD40_repeat_CS"/>
</dbReference>
<organism evidence="4 5">
    <name type="scientific">Reticulomyxa filosa</name>
    <dbReference type="NCBI Taxonomy" id="46433"/>
    <lineage>
        <taxon>Eukaryota</taxon>
        <taxon>Sar</taxon>
        <taxon>Rhizaria</taxon>
        <taxon>Retaria</taxon>
        <taxon>Foraminifera</taxon>
        <taxon>Monothalamids</taxon>
        <taxon>Reticulomyxidae</taxon>
        <taxon>Reticulomyxa</taxon>
    </lineage>
</organism>
<feature type="repeat" description="WD" evidence="3">
    <location>
        <begin position="529"/>
        <end position="570"/>
    </location>
</feature>
<name>X6MMD4_RETFI</name>
<dbReference type="Gene3D" id="2.130.10.10">
    <property type="entry name" value="YVTN repeat-like/Quinoprotein amine dehydrogenase"/>
    <property type="match status" value="2"/>
</dbReference>
<dbReference type="InterPro" id="IPR011043">
    <property type="entry name" value="Gal_Oxase/kelch_b-propeller"/>
</dbReference>
<sequence>MKQTTEENLNAEVKTESTLLSFEQSCSKDWILRYYSQEQIPYLTRLTSFQNLKELPIPLVLSQCVLNKNELLICGGWNKRSCYSYHKLKNEYKFICKYPSDVTLNGHCVVKLEDNSNNNYNNEITLLSFGGSQYTKRHTLVMTYVSVWNDNDNEIKSNESNKLNNYNKWIPFTKNHNRSIIFGRKKNYNRPIIIGRKQNHNYEGVRAVIGGRNNHLLFITYQPKNISVYDLNKFQFIDHDILPASNQIWHHCFILNSENIQGQEMIETNEQNYEMLLFCKNTGLSIKYCEYQNTFRFYTLRICNDIAPFHKYAYVCINGVILFFGGYGWNGDKWIFSKSVHKYLIKEDKWMTFQNTLHNPLLNCVAILSDNNIHIIGGNNDKNTTVSTHINAKVYVWDASQLSTNKIKFIIQYWIRVLKIKLGWINEFNKIVINYVKGYQVLMVLQGHDQEVSGVRFSADCRKIVSASCDQTVRIWDVSSGKQLQIFIGHTSDVFTAKFSPDGNTVVSCSSDGTIRLWDVNTGTEIMNLEINYCDIFDVDFSPDGRYIVSGLRDKTIILWDVDSGTEINQLFGHSGRVLSTKFSPDGKTIVSSSYDKTINLWNVESGEILKQFKGHSDIVARARFSPDSKCIVSCSFDNTVQIWDIETGIILKILEHEDIVDDIQYFPDSQTIVSCSRDGTIRLWNVESGKRIQTLNGNSGYMKCVDALVIVKFKSGDYYNHKSNKIIFLKKMIVFQMFPQPYFVKNFVNISFVFIKNVLSLDFFFNLLALCQSPKIDRNDKNQSRNK</sequence>
<protein>
    <submittedName>
        <fullName evidence="4">G-protein beta WD-40 repeats containing protein</fullName>
    </submittedName>
</protein>
<dbReference type="PANTHER" id="PTHR22847">
    <property type="entry name" value="WD40 REPEAT PROTEIN"/>
    <property type="match status" value="1"/>
</dbReference>
<reference evidence="4 5" key="1">
    <citation type="journal article" date="2013" name="Curr. Biol.">
        <title>The Genome of the Foraminiferan Reticulomyxa filosa.</title>
        <authorList>
            <person name="Glockner G."/>
            <person name="Hulsmann N."/>
            <person name="Schleicher M."/>
            <person name="Noegel A.A."/>
            <person name="Eichinger L."/>
            <person name="Gallinger C."/>
            <person name="Pawlowski J."/>
            <person name="Sierra R."/>
            <person name="Euteneuer U."/>
            <person name="Pillet L."/>
            <person name="Moustafa A."/>
            <person name="Platzer M."/>
            <person name="Groth M."/>
            <person name="Szafranski K."/>
            <person name="Schliwa M."/>
        </authorList>
    </citation>
    <scope>NUCLEOTIDE SEQUENCE [LARGE SCALE GENOMIC DNA]</scope>
</reference>
<dbReference type="GO" id="GO:1990234">
    <property type="term" value="C:transferase complex"/>
    <property type="evidence" value="ECO:0007669"/>
    <property type="project" value="UniProtKB-ARBA"/>
</dbReference>
<feature type="repeat" description="WD" evidence="3">
    <location>
        <begin position="487"/>
        <end position="528"/>
    </location>
</feature>
<feature type="repeat" description="WD" evidence="3">
    <location>
        <begin position="571"/>
        <end position="612"/>
    </location>
</feature>
<dbReference type="InterPro" id="IPR001680">
    <property type="entry name" value="WD40_rpt"/>
</dbReference>
<evidence type="ECO:0000256" key="3">
    <source>
        <dbReference type="PROSITE-ProRule" id="PRU00221"/>
    </source>
</evidence>
<dbReference type="InterPro" id="IPR020472">
    <property type="entry name" value="WD40_PAC1"/>
</dbReference>
<keyword evidence="2" id="KW-0677">Repeat</keyword>
<keyword evidence="1 3" id="KW-0853">WD repeat</keyword>
<dbReference type="SUPFAM" id="SSF50965">
    <property type="entry name" value="Galactose oxidase, central domain"/>
    <property type="match status" value="1"/>
</dbReference>
<evidence type="ECO:0000256" key="1">
    <source>
        <dbReference type="ARBA" id="ARBA00022574"/>
    </source>
</evidence>
<dbReference type="AlphaFoldDB" id="X6MMD4"/>
<evidence type="ECO:0000313" key="5">
    <source>
        <dbReference type="Proteomes" id="UP000023152"/>
    </source>
</evidence>
<dbReference type="PANTHER" id="PTHR22847:SF637">
    <property type="entry name" value="WD REPEAT DOMAIN 5B"/>
    <property type="match status" value="1"/>
</dbReference>
<feature type="repeat" description="WD" evidence="3">
    <location>
        <begin position="445"/>
        <end position="486"/>
    </location>
</feature>
<dbReference type="PROSITE" id="PS50082">
    <property type="entry name" value="WD_REPEATS_2"/>
    <property type="match status" value="6"/>
</dbReference>
<dbReference type="InterPro" id="IPR015943">
    <property type="entry name" value="WD40/YVTN_repeat-like_dom_sf"/>
</dbReference>
<dbReference type="InterPro" id="IPR036322">
    <property type="entry name" value="WD40_repeat_dom_sf"/>
</dbReference>
<dbReference type="PROSITE" id="PS00678">
    <property type="entry name" value="WD_REPEATS_1"/>
    <property type="match status" value="6"/>
</dbReference>
<dbReference type="PROSITE" id="PS50294">
    <property type="entry name" value="WD_REPEATS_REGION"/>
    <property type="match status" value="6"/>
</dbReference>
<dbReference type="InterPro" id="IPR015915">
    <property type="entry name" value="Kelch-typ_b-propeller"/>
</dbReference>
<dbReference type="Gene3D" id="2.120.10.80">
    <property type="entry name" value="Kelch-type beta propeller"/>
    <property type="match status" value="1"/>
</dbReference>
<dbReference type="Proteomes" id="UP000023152">
    <property type="component" value="Unassembled WGS sequence"/>
</dbReference>
<dbReference type="CDD" id="cd00200">
    <property type="entry name" value="WD40"/>
    <property type="match status" value="1"/>
</dbReference>
<dbReference type="Pfam" id="PF00400">
    <property type="entry name" value="WD40"/>
    <property type="match status" value="6"/>
</dbReference>
<gene>
    <name evidence="4" type="ORF">RFI_23123</name>
</gene>
<keyword evidence="5" id="KW-1185">Reference proteome</keyword>